<feature type="region of interest" description="Disordered" evidence="1">
    <location>
        <begin position="102"/>
        <end position="131"/>
    </location>
</feature>
<proteinExistence type="predicted"/>
<organism evidence="2 3">
    <name type="scientific">Gandjariella thermophila</name>
    <dbReference type="NCBI Taxonomy" id="1931992"/>
    <lineage>
        <taxon>Bacteria</taxon>
        <taxon>Bacillati</taxon>
        <taxon>Actinomycetota</taxon>
        <taxon>Actinomycetes</taxon>
        <taxon>Pseudonocardiales</taxon>
        <taxon>Pseudonocardiaceae</taxon>
        <taxon>Gandjariella</taxon>
    </lineage>
</organism>
<dbReference type="EMBL" id="BJFL01000006">
    <property type="protein sequence ID" value="GDY30097.1"/>
    <property type="molecule type" value="Genomic_DNA"/>
</dbReference>
<protein>
    <submittedName>
        <fullName evidence="2">Uncharacterized protein</fullName>
    </submittedName>
</protein>
<accession>A0A4D4J810</accession>
<keyword evidence="3" id="KW-1185">Reference proteome</keyword>
<reference evidence="3" key="1">
    <citation type="submission" date="2019-04" db="EMBL/GenBank/DDBJ databases">
        <title>Draft genome sequence of Pseudonocardiaceae bacterium SL3-2-4.</title>
        <authorList>
            <person name="Ningsih F."/>
            <person name="Yokota A."/>
            <person name="Sakai Y."/>
            <person name="Nanatani K."/>
            <person name="Yabe S."/>
            <person name="Oetari A."/>
            <person name="Sjamsuridzal W."/>
        </authorList>
    </citation>
    <scope>NUCLEOTIDE SEQUENCE [LARGE SCALE GENOMIC DNA]</scope>
    <source>
        <strain evidence="3">SL3-2-4</strain>
    </source>
</reference>
<dbReference type="Proteomes" id="UP000298860">
    <property type="component" value="Unassembled WGS sequence"/>
</dbReference>
<dbReference type="RefSeq" id="WP_137813243.1">
    <property type="nucleotide sequence ID" value="NZ_BJFL01000006.1"/>
</dbReference>
<comment type="caution">
    <text evidence="2">The sequence shown here is derived from an EMBL/GenBank/DDBJ whole genome shotgun (WGS) entry which is preliminary data.</text>
</comment>
<evidence type="ECO:0000313" key="2">
    <source>
        <dbReference type="EMBL" id="GDY30097.1"/>
    </source>
</evidence>
<evidence type="ECO:0000313" key="3">
    <source>
        <dbReference type="Proteomes" id="UP000298860"/>
    </source>
</evidence>
<sequence>MSESFVIDADELLPPSGAVPHIQAPSAGAPDTGQLGPGSWGIASPSNHPLFPHAVRPATERAMDTIRKAAEAIEQYAIEAQEVANTCQDLEREIAGLLRELAADLDEPEPDSAPESRPEPLAVPVGALGEA</sequence>
<evidence type="ECO:0000256" key="1">
    <source>
        <dbReference type="SAM" id="MobiDB-lite"/>
    </source>
</evidence>
<dbReference type="AlphaFoldDB" id="A0A4D4J810"/>
<name>A0A4D4J810_9PSEU</name>
<gene>
    <name evidence="2" type="ORF">GTS_17300</name>
</gene>
<feature type="compositionally biased region" description="Acidic residues" evidence="1">
    <location>
        <begin position="103"/>
        <end position="112"/>
    </location>
</feature>
<feature type="region of interest" description="Disordered" evidence="1">
    <location>
        <begin position="1"/>
        <end position="52"/>
    </location>
</feature>